<reference evidence="2 3" key="1">
    <citation type="submission" date="2023-01" db="EMBL/GenBank/DDBJ databases">
        <title>Novel diversity within Roseofilum (Cyanobacteria; Desertifilaceae) from marine benthic mats with descriptions of four novel species.</title>
        <authorList>
            <person name="Wang Y."/>
            <person name="Berthold D.E."/>
            <person name="Hu J."/>
            <person name="Lefler F.W."/>
            <person name="Laughinghouse H.D. IV."/>
        </authorList>
    </citation>
    <scope>NUCLEOTIDE SEQUENCE [LARGE SCALE GENOMIC DNA]</scope>
    <source>
        <strain evidence="2 3">BLCC-M154</strain>
    </source>
</reference>
<feature type="region of interest" description="Disordered" evidence="1">
    <location>
        <begin position="161"/>
        <end position="213"/>
    </location>
</feature>
<evidence type="ECO:0000313" key="2">
    <source>
        <dbReference type="EMBL" id="MDJ1171688.1"/>
    </source>
</evidence>
<proteinExistence type="predicted"/>
<gene>
    <name evidence="2" type="ORF">PMG71_19865</name>
</gene>
<evidence type="ECO:0000313" key="3">
    <source>
        <dbReference type="Proteomes" id="UP001235303"/>
    </source>
</evidence>
<dbReference type="Proteomes" id="UP001235303">
    <property type="component" value="Unassembled WGS sequence"/>
</dbReference>
<feature type="compositionally biased region" description="Low complexity" evidence="1">
    <location>
        <begin position="196"/>
        <end position="207"/>
    </location>
</feature>
<organism evidence="2 3">
    <name type="scientific">Roseofilum acuticapitatum BLCC-M154</name>
    <dbReference type="NCBI Taxonomy" id="3022444"/>
    <lineage>
        <taxon>Bacteria</taxon>
        <taxon>Bacillati</taxon>
        <taxon>Cyanobacteriota</taxon>
        <taxon>Cyanophyceae</taxon>
        <taxon>Desertifilales</taxon>
        <taxon>Desertifilaceae</taxon>
        <taxon>Roseofilum</taxon>
        <taxon>Roseofilum acuticapitatum</taxon>
    </lineage>
</organism>
<comment type="caution">
    <text evidence="2">The sequence shown here is derived from an EMBL/GenBank/DDBJ whole genome shotgun (WGS) entry which is preliminary data.</text>
</comment>
<dbReference type="RefSeq" id="WP_283755441.1">
    <property type="nucleotide sequence ID" value="NZ_JAQOSP010000123.1"/>
</dbReference>
<keyword evidence="3" id="KW-1185">Reference proteome</keyword>
<name>A0ABT7AXQ2_9CYAN</name>
<accession>A0ABT7AXQ2</accession>
<sequence>MTASANPWINLLESISAGRSVSEMRSLCYVPALLIYYSFDLSGYQVEECINRWLAQFKGDWLRLAIVEALYQGRYKMISIEQILYLWQRRGQPICHFNHEFEQIVCSKLPEDLLPLDYLSVTLEILPSDRDLSPKDRLVSDEDESEESFSIRTNGIAEVEHSGDRNLDASVPESFGSDDSAIAVESESEPIHGDSDPLPLDQPPIDQFSPPLPTSEFYVKLQAFAHDSPPS</sequence>
<protein>
    <recommendedName>
        <fullName evidence="4">DnaD domain-containing protein</fullName>
    </recommendedName>
</protein>
<evidence type="ECO:0000256" key="1">
    <source>
        <dbReference type="SAM" id="MobiDB-lite"/>
    </source>
</evidence>
<dbReference type="EMBL" id="JAQOSP010000123">
    <property type="protein sequence ID" value="MDJ1171688.1"/>
    <property type="molecule type" value="Genomic_DNA"/>
</dbReference>
<evidence type="ECO:0008006" key="4">
    <source>
        <dbReference type="Google" id="ProtNLM"/>
    </source>
</evidence>